<keyword evidence="1" id="KW-0805">Transcription regulation</keyword>
<accession>A0A1W1VK32</accession>
<keyword evidence="3" id="KW-0804">Transcription</keyword>
<dbReference type="SUPFAM" id="SSF46785">
    <property type="entry name" value="Winged helix' DNA-binding domain"/>
    <property type="match status" value="1"/>
</dbReference>
<dbReference type="Pfam" id="PF00392">
    <property type="entry name" value="GntR"/>
    <property type="match status" value="1"/>
</dbReference>
<dbReference type="InterPro" id="IPR036388">
    <property type="entry name" value="WH-like_DNA-bd_sf"/>
</dbReference>
<dbReference type="InterPro" id="IPR036390">
    <property type="entry name" value="WH_DNA-bd_sf"/>
</dbReference>
<evidence type="ECO:0000313" key="5">
    <source>
        <dbReference type="EMBL" id="SMB93735.1"/>
    </source>
</evidence>
<dbReference type="GO" id="GO:0045892">
    <property type="term" value="P:negative regulation of DNA-templated transcription"/>
    <property type="evidence" value="ECO:0007669"/>
    <property type="project" value="TreeGrafter"/>
</dbReference>
<dbReference type="AlphaFoldDB" id="A0A1W1VK32"/>
<reference evidence="5 6" key="1">
    <citation type="submission" date="2017-04" db="EMBL/GenBank/DDBJ databases">
        <authorList>
            <person name="Afonso C.L."/>
            <person name="Miller P.J."/>
            <person name="Scott M.A."/>
            <person name="Spackman E."/>
            <person name="Goraichik I."/>
            <person name="Dimitrov K.M."/>
            <person name="Suarez D.L."/>
            <person name="Swayne D.E."/>
        </authorList>
    </citation>
    <scope>NUCLEOTIDE SEQUENCE [LARGE SCALE GENOMIC DNA]</scope>
    <source>
        <strain evidence="5 6">DSM 11270</strain>
    </source>
</reference>
<evidence type="ECO:0000256" key="1">
    <source>
        <dbReference type="ARBA" id="ARBA00023015"/>
    </source>
</evidence>
<dbReference type="Proteomes" id="UP000192731">
    <property type="component" value="Unassembled WGS sequence"/>
</dbReference>
<dbReference type="GO" id="GO:0003677">
    <property type="term" value="F:DNA binding"/>
    <property type="evidence" value="ECO:0007669"/>
    <property type="project" value="UniProtKB-KW"/>
</dbReference>
<proteinExistence type="predicted"/>
<name>A0A1W1VK32_DESTI</name>
<keyword evidence="2" id="KW-0238">DNA-binding</keyword>
<dbReference type="EMBL" id="FWWT01000022">
    <property type="protein sequence ID" value="SMB93735.1"/>
    <property type="molecule type" value="Genomic_DNA"/>
</dbReference>
<dbReference type="RefSeq" id="WP_242941972.1">
    <property type="nucleotide sequence ID" value="NZ_FWWT01000022.1"/>
</dbReference>
<dbReference type="PANTHER" id="PTHR44846:SF1">
    <property type="entry name" value="MANNOSYL-D-GLYCERATE TRANSPORT_METABOLISM SYSTEM REPRESSOR MNGR-RELATED"/>
    <property type="match status" value="1"/>
</dbReference>
<dbReference type="Gene3D" id="3.40.1410.10">
    <property type="entry name" value="Chorismate lyase-like"/>
    <property type="match status" value="1"/>
</dbReference>
<protein>
    <submittedName>
        <fullName evidence="5">GntR family transcriptional regulator</fullName>
    </submittedName>
</protein>
<dbReference type="InterPro" id="IPR050679">
    <property type="entry name" value="Bact_HTH_transcr_reg"/>
</dbReference>
<gene>
    <name evidence="5" type="ORF">SAMN00017405_0087</name>
</gene>
<dbReference type="SUPFAM" id="SSF64288">
    <property type="entry name" value="Chorismate lyase-like"/>
    <property type="match status" value="1"/>
</dbReference>
<dbReference type="STRING" id="656914.SAMN00017405_0087"/>
<dbReference type="Pfam" id="PF07702">
    <property type="entry name" value="UTRA"/>
    <property type="match status" value="1"/>
</dbReference>
<dbReference type="SMART" id="SM00866">
    <property type="entry name" value="UTRA"/>
    <property type="match status" value="1"/>
</dbReference>
<evidence type="ECO:0000256" key="3">
    <source>
        <dbReference type="ARBA" id="ARBA00023163"/>
    </source>
</evidence>
<feature type="domain" description="HTH gntR-type" evidence="4">
    <location>
        <begin position="7"/>
        <end position="73"/>
    </location>
</feature>
<evidence type="ECO:0000259" key="4">
    <source>
        <dbReference type="PROSITE" id="PS50949"/>
    </source>
</evidence>
<dbReference type="InterPro" id="IPR000524">
    <property type="entry name" value="Tscrpt_reg_HTH_GntR"/>
</dbReference>
<sequence length="237" mass="27677">MGFTKHLPLHIQIKIKLEEEILNEVYDEKIPGELDLMERFSVSRSTIRQAIAALVEEGILEKRHGKGTFISLKPVEEWLGSFSTYENIIDDMGMKPYIKFLSMEMTSTPQNVAKTLEEEVFYKVKRIRYADENPVSIEENYYPLELGKKLAKFNWDNVASYSLLDSLGVKLWDAKQIITCRMPVKEECKLLNIDETIPVLFIERLNFDREGNIVEYEHSVYRSDHYAFIVKLGRNEN</sequence>
<dbReference type="InterPro" id="IPR011663">
    <property type="entry name" value="UTRA"/>
</dbReference>
<dbReference type="InterPro" id="IPR028978">
    <property type="entry name" value="Chorismate_lyase_/UTRA_dom_sf"/>
</dbReference>
<dbReference type="PANTHER" id="PTHR44846">
    <property type="entry name" value="MANNOSYL-D-GLYCERATE TRANSPORT/METABOLISM SYSTEM REPRESSOR MNGR-RELATED"/>
    <property type="match status" value="1"/>
</dbReference>
<evidence type="ECO:0000313" key="6">
    <source>
        <dbReference type="Proteomes" id="UP000192731"/>
    </source>
</evidence>
<dbReference type="CDD" id="cd07377">
    <property type="entry name" value="WHTH_GntR"/>
    <property type="match status" value="1"/>
</dbReference>
<dbReference type="GO" id="GO:0003700">
    <property type="term" value="F:DNA-binding transcription factor activity"/>
    <property type="evidence" value="ECO:0007669"/>
    <property type="project" value="InterPro"/>
</dbReference>
<evidence type="ECO:0000256" key="2">
    <source>
        <dbReference type="ARBA" id="ARBA00023125"/>
    </source>
</evidence>
<dbReference type="Gene3D" id="1.10.10.10">
    <property type="entry name" value="Winged helix-like DNA-binding domain superfamily/Winged helix DNA-binding domain"/>
    <property type="match status" value="1"/>
</dbReference>
<keyword evidence="6" id="KW-1185">Reference proteome</keyword>
<organism evidence="5 6">
    <name type="scientific">Desulfonispora thiosulfatigenes DSM 11270</name>
    <dbReference type="NCBI Taxonomy" id="656914"/>
    <lineage>
        <taxon>Bacteria</taxon>
        <taxon>Bacillati</taxon>
        <taxon>Bacillota</taxon>
        <taxon>Clostridia</taxon>
        <taxon>Eubacteriales</taxon>
        <taxon>Peptococcaceae</taxon>
        <taxon>Desulfonispora</taxon>
    </lineage>
</organism>
<dbReference type="PROSITE" id="PS50949">
    <property type="entry name" value="HTH_GNTR"/>
    <property type="match status" value="1"/>
</dbReference>
<dbReference type="PRINTS" id="PR00035">
    <property type="entry name" value="HTHGNTR"/>
</dbReference>
<dbReference type="SMART" id="SM00345">
    <property type="entry name" value="HTH_GNTR"/>
    <property type="match status" value="1"/>
</dbReference>